<dbReference type="PANTHER" id="PTHR14097">
    <property type="entry name" value="OXIDOREDUCTASE HTATIP2"/>
    <property type="match status" value="1"/>
</dbReference>
<protein>
    <submittedName>
        <fullName evidence="3">NAD-dependent epimerase/dehydratase family protein</fullName>
    </submittedName>
</protein>
<dbReference type="Proteomes" id="UP000284120">
    <property type="component" value="Unassembled WGS sequence"/>
</dbReference>
<dbReference type="Gene3D" id="3.40.50.720">
    <property type="entry name" value="NAD(P)-binding Rossmann-like Domain"/>
    <property type="match status" value="1"/>
</dbReference>
<dbReference type="AlphaFoldDB" id="A0A3S3PGN1"/>
<comment type="subcellular location">
    <subcellularLocation>
        <location evidence="1">Membrane</location>
    </subcellularLocation>
</comment>
<dbReference type="SUPFAM" id="SSF51735">
    <property type="entry name" value="NAD(P)-binding Rossmann-fold domains"/>
    <property type="match status" value="1"/>
</dbReference>
<dbReference type="InterPro" id="IPR036291">
    <property type="entry name" value="NAD(P)-bd_dom_sf"/>
</dbReference>
<organism evidence="3 4">
    <name type="scientific">Pedobacter chitinilyticus</name>
    <dbReference type="NCBI Taxonomy" id="2233776"/>
    <lineage>
        <taxon>Bacteria</taxon>
        <taxon>Pseudomonadati</taxon>
        <taxon>Bacteroidota</taxon>
        <taxon>Sphingobacteriia</taxon>
        <taxon>Sphingobacteriales</taxon>
        <taxon>Sphingobacteriaceae</taxon>
        <taxon>Pedobacter</taxon>
    </lineage>
</organism>
<feature type="domain" description="NAD-dependent epimerase/dehydratase" evidence="2">
    <location>
        <begin position="5"/>
        <end position="104"/>
    </location>
</feature>
<evidence type="ECO:0000256" key="1">
    <source>
        <dbReference type="ARBA" id="ARBA00004370"/>
    </source>
</evidence>
<keyword evidence="4" id="KW-1185">Reference proteome</keyword>
<gene>
    <name evidence="3" type="ORF">DPV69_12715</name>
</gene>
<evidence type="ECO:0000313" key="4">
    <source>
        <dbReference type="Proteomes" id="UP000284120"/>
    </source>
</evidence>
<dbReference type="OrthoDB" id="9798632at2"/>
<evidence type="ECO:0000313" key="3">
    <source>
        <dbReference type="EMBL" id="RWU06541.1"/>
    </source>
</evidence>
<dbReference type="Pfam" id="PF01370">
    <property type="entry name" value="Epimerase"/>
    <property type="match status" value="1"/>
</dbReference>
<dbReference type="EMBL" id="SAYW01000004">
    <property type="protein sequence ID" value="RWU06541.1"/>
    <property type="molecule type" value="Genomic_DNA"/>
</dbReference>
<comment type="caution">
    <text evidence="3">The sequence shown here is derived from an EMBL/GenBank/DDBJ whole genome shotgun (WGS) entry which is preliminary data.</text>
</comment>
<sequence length="220" mass="24262">MAEKVILTGATGLVGEGVLLESLANSQIAEVLVVGRKTCGKTHPKLKELLVPSFFELHEVKEQLRGYDACFYCAGVSSAGMNEQDYGYITYDTTLAFAQTLLEINSSIAFCFISGSHTDSTEKGKIMWARVKGKTENALAKMGFETLYHFRPGLMKPTEGQQNVKGYYKVIGKMYGFFKLLFPNNVSTMKAVGQAMINSITKGYPKQILEVSDIKQLAKN</sequence>
<accession>A0A3S3PGN1</accession>
<evidence type="ECO:0000259" key="2">
    <source>
        <dbReference type="Pfam" id="PF01370"/>
    </source>
</evidence>
<dbReference type="PANTHER" id="PTHR14097:SF8">
    <property type="entry name" value="NAD(P)-BINDING DOMAIN-CONTAINING PROTEIN"/>
    <property type="match status" value="1"/>
</dbReference>
<dbReference type="GO" id="GO:0016020">
    <property type="term" value="C:membrane"/>
    <property type="evidence" value="ECO:0007669"/>
    <property type="project" value="UniProtKB-SubCell"/>
</dbReference>
<name>A0A3S3PGN1_9SPHI</name>
<dbReference type="InterPro" id="IPR001509">
    <property type="entry name" value="Epimerase_deHydtase"/>
</dbReference>
<reference evidence="3 4" key="1">
    <citation type="submission" date="2018-06" db="EMBL/GenBank/DDBJ databases">
        <title>Pedobacter endophyticus sp. nov., an endophytic bacterium isolated from a leaf of Triticum aestivum.</title>
        <authorList>
            <person name="Zhang L."/>
        </authorList>
    </citation>
    <scope>NUCLEOTIDE SEQUENCE [LARGE SCALE GENOMIC DNA]</scope>
    <source>
        <strain evidence="3 4">CM134L-2</strain>
    </source>
</reference>
<proteinExistence type="predicted"/>